<dbReference type="Pfam" id="PF07690">
    <property type="entry name" value="MFS_1"/>
    <property type="match status" value="1"/>
</dbReference>
<gene>
    <name evidence="9" type="ORF">AJ79_01732</name>
</gene>
<evidence type="ECO:0000313" key="10">
    <source>
        <dbReference type="Proteomes" id="UP000223968"/>
    </source>
</evidence>
<comment type="subcellular location">
    <subcellularLocation>
        <location evidence="1">Membrane</location>
        <topology evidence="1">Multi-pass membrane protein</topology>
    </subcellularLocation>
</comment>
<comment type="caution">
    <text evidence="9">The sequence shown here is derived from an EMBL/GenBank/DDBJ whole genome shotgun (WGS) entry which is preliminary data.</text>
</comment>
<feature type="transmembrane region" description="Helical" evidence="7">
    <location>
        <begin position="324"/>
        <end position="343"/>
    </location>
</feature>
<evidence type="ECO:0000256" key="4">
    <source>
        <dbReference type="ARBA" id="ARBA00022989"/>
    </source>
</evidence>
<evidence type="ECO:0000256" key="1">
    <source>
        <dbReference type="ARBA" id="ARBA00004141"/>
    </source>
</evidence>
<dbReference type="Proteomes" id="UP000223968">
    <property type="component" value="Unassembled WGS sequence"/>
</dbReference>
<dbReference type="SUPFAM" id="SSF103473">
    <property type="entry name" value="MFS general substrate transporter"/>
    <property type="match status" value="1"/>
</dbReference>
<dbReference type="EMBL" id="PDNB01000017">
    <property type="protein sequence ID" value="PGH16401.1"/>
    <property type="molecule type" value="Genomic_DNA"/>
</dbReference>
<feature type="transmembrane region" description="Helical" evidence="7">
    <location>
        <begin position="418"/>
        <end position="442"/>
    </location>
</feature>
<dbReference type="InterPro" id="IPR020846">
    <property type="entry name" value="MFS_dom"/>
</dbReference>
<sequence>MELQHDSAAGGVDVESRSPAIHHRDVAAAVIGDERIRLTEEDNVRIKRKTDKTILVVLVCIYFLQVLDKAVLGTASLFNLKEDLGLHGNQYSWISSIHSIAQLGWQPFSMWLIVRVPHRIVMPTLVLGWGISQACMAACKNFGSLLAARFFLGLFEAGCLPLFGVITSQWYRRAKQPVRVAVWHSSNGTATIVASALSYGLGRIPSSLLKPWQTIFLFTGLLTIVSAAWGYWRLDNNISTARFLNEREKQQAVERLRANQTGTGSREFKWAHIKEMLLEPKSYLWLAMSVLVNIGASVASVFGPLFIVILGASWAARSAKLKSAVLASFMVPVIVGSAMLYALDRGPSQKALLVVAYYFLAFMFAGNPLIVSWIVGNTAGTTKQSVIMSVFQTGLAVGNIIGPLLFHEKDAPVYLPGLRGILGVFVVRIACIGIQVANLVVLSKLQSKKRVKNGKAAVIEDHSMKTTYESYDDGKDSSDGAGMPLGQQAFLDLTDRENDEFVYIY</sequence>
<accession>A0A2B7Y5X2</accession>
<feature type="transmembrane region" description="Helical" evidence="7">
    <location>
        <begin position="355"/>
        <end position="375"/>
    </location>
</feature>
<keyword evidence="10" id="KW-1185">Reference proteome</keyword>
<dbReference type="InterPro" id="IPR036259">
    <property type="entry name" value="MFS_trans_sf"/>
</dbReference>
<evidence type="ECO:0000256" key="2">
    <source>
        <dbReference type="ARBA" id="ARBA00022448"/>
    </source>
</evidence>
<proteinExistence type="inferred from homology"/>
<comment type="similarity">
    <text evidence="6">Belongs to the major facilitator superfamily. Allantoate permease family.</text>
</comment>
<reference evidence="9 10" key="1">
    <citation type="submission" date="2017-10" db="EMBL/GenBank/DDBJ databases">
        <title>Comparative genomics in systemic dimorphic fungi from Ajellomycetaceae.</title>
        <authorList>
            <person name="Munoz J.F."/>
            <person name="Mcewen J.G."/>
            <person name="Clay O.K."/>
            <person name="Cuomo C.A."/>
        </authorList>
    </citation>
    <scope>NUCLEOTIDE SEQUENCE [LARGE SCALE GENOMIC DNA]</scope>
    <source>
        <strain evidence="9 10">UAMH5409</strain>
    </source>
</reference>
<feature type="transmembrane region" description="Helical" evidence="7">
    <location>
        <begin position="387"/>
        <end position="406"/>
    </location>
</feature>
<dbReference type="Gene3D" id="1.20.1250.20">
    <property type="entry name" value="MFS general substrate transporter like domains"/>
    <property type="match status" value="1"/>
</dbReference>
<dbReference type="InterPro" id="IPR011701">
    <property type="entry name" value="MFS"/>
</dbReference>
<dbReference type="GO" id="GO:0022857">
    <property type="term" value="F:transmembrane transporter activity"/>
    <property type="evidence" value="ECO:0007669"/>
    <property type="project" value="InterPro"/>
</dbReference>
<feature type="transmembrane region" description="Helical" evidence="7">
    <location>
        <begin position="151"/>
        <end position="171"/>
    </location>
</feature>
<feature type="transmembrane region" description="Helical" evidence="7">
    <location>
        <begin position="283"/>
        <end position="312"/>
    </location>
</feature>
<dbReference type="GO" id="GO:0016020">
    <property type="term" value="C:membrane"/>
    <property type="evidence" value="ECO:0007669"/>
    <property type="project" value="UniProtKB-SubCell"/>
</dbReference>
<dbReference type="STRING" id="1447875.A0A2B7Y5X2"/>
<feature type="transmembrane region" description="Helical" evidence="7">
    <location>
        <begin position="183"/>
        <end position="202"/>
    </location>
</feature>
<name>A0A2B7Y5X2_9EURO</name>
<protein>
    <recommendedName>
        <fullName evidence="8">Major facilitator superfamily (MFS) profile domain-containing protein</fullName>
    </recommendedName>
</protein>
<evidence type="ECO:0000256" key="6">
    <source>
        <dbReference type="ARBA" id="ARBA00037968"/>
    </source>
</evidence>
<dbReference type="FunFam" id="1.20.1250.20:FF:000064">
    <property type="entry name" value="MFS allantoate transporter"/>
    <property type="match status" value="1"/>
</dbReference>
<dbReference type="OrthoDB" id="4185278at2759"/>
<evidence type="ECO:0000313" key="9">
    <source>
        <dbReference type="EMBL" id="PGH16401.1"/>
    </source>
</evidence>
<dbReference type="PANTHER" id="PTHR43791:SF16">
    <property type="entry name" value="TRANSPORTER, PUTATIVE (AFU_ORTHOLOGUE AFUA_3G01840)-RELATED"/>
    <property type="match status" value="1"/>
</dbReference>
<feature type="transmembrane region" description="Helical" evidence="7">
    <location>
        <begin position="54"/>
        <end position="78"/>
    </location>
</feature>
<evidence type="ECO:0000256" key="7">
    <source>
        <dbReference type="SAM" id="Phobius"/>
    </source>
</evidence>
<feature type="transmembrane region" description="Helical" evidence="7">
    <location>
        <begin position="214"/>
        <end position="232"/>
    </location>
</feature>
<organism evidence="9 10">
    <name type="scientific">Helicocarpus griseus UAMH5409</name>
    <dbReference type="NCBI Taxonomy" id="1447875"/>
    <lineage>
        <taxon>Eukaryota</taxon>
        <taxon>Fungi</taxon>
        <taxon>Dikarya</taxon>
        <taxon>Ascomycota</taxon>
        <taxon>Pezizomycotina</taxon>
        <taxon>Eurotiomycetes</taxon>
        <taxon>Eurotiomycetidae</taxon>
        <taxon>Onygenales</taxon>
        <taxon>Ajellomycetaceae</taxon>
        <taxon>Helicocarpus</taxon>
    </lineage>
</organism>
<feature type="domain" description="Major facilitator superfamily (MFS) profile" evidence="8">
    <location>
        <begin position="54"/>
        <end position="505"/>
    </location>
</feature>
<dbReference type="PROSITE" id="PS50850">
    <property type="entry name" value="MFS"/>
    <property type="match status" value="1"/>
</dbReference>
<keyword evidence="4 7" id="KW-1133">Transmembrane helix</keyword>
<keyword evidence="5 7" id="KW-0472">Membrane</keyword>
<evidence type="ECO:0000256" key="5">
    <source>
        <dbReference type="ARBA" id="ARBA00023136"/>
    </source>
</evidence>
<dbReference type="PANTHER" id="PTHR43791">
    <property type="entry name" value="PERMEASE-RELATED"/>
    <property type="match status" value="1"/>
</dbReference>
<dbReference type="AlphaFoldDB" id="A0A2B7Y5X2"/>
<evidence type="ECO:0000259" key="8">
    <source>
        <dbReference type="PROSITE" id="PS50850"/>
    </source>
</evidence>
<evidence type="ECO:0000256" key="3">
    <source>
        <dbReference type="ARBA" id="ARBA00022692"/>
    </source>
</evidence>
<keyword evidence="3 7" id="KW-0812">Transmembrane</keyword>
<keyword evidence="2" id="KW-0813">Transport</keyword>